<name>A0A9D1VR45_9BACT</name>
<dbReference type="Proteomes" id="UP000824246">
    <property type="component" value="Unassembled WGS sequence"/>
</dbReference>
<comment type="caution">
    <text evidence="2">The sequence shown here is derived from an EMBL/GenBank/DDBJ whole genome shotgun (WGS) entry which is preliminary data.</text>
</comment>
<reference evidence="2" key="1">
    <citation type="journal article" date="2021" name="PeerJ">
        <title>Extensive microbial diversity within the chicken gut microbiome revealed by metagenomics and culture.</title>
        <authorList>
            <person name="Gilroy R."/>
            <person name="Ravi A."/>
            <person name="Getino M."/>
            <person name="Pursley I."/>
            <person name="Horton D.L."/>
            <person name="Alikhan N.F."/>
            <person name="Baker D."/>
            <person name="Gharbi K."/>
            <person name="Hall N."/>
            <person name="Watson M."/>
            <person name="Adriaenssens E.M."/>
            <person name="Foster-Nyarko E."/>
            <person name="Jarju S."/>
            <person name="Secka A."/>
            <person name="Antonio M."/>
            <person name="Oren A."/>
            <person name="Chaudhuri R.R."/>
            <person name="La Ragione R."/>
            <person name="Hildebrand F."/>
            <person name="Pallen M.J."/>
        </authorList>
    </citation>
    <scope>NUCLEOTIDE SEQUENCE</scope>
    <source>
        <strain evidence="2">ChiHjej12B11-16260</strain>
    </source>
</reference>
<sequence length="60" mass="6971">MADNYLEKQYDEYDKRKTAHAAARNKLWQRRLRAYQEKLAQEKKAASAPRATDSEQAAGE</sequence>
<dbReference type="EMBL" id="DXFB01000115">
    <property type="protein sequence ID" value="HIX45411.1"/>
    <property type="molecule type" value="Genomic_DNA"/>
</dbReference>
<feature type="region of interest" description="Disordered" evidence="1">
    <location>
        <begin position="39"/>
        <end position="60"/>
    </location>
</feature>
<evidence type="ECO:0000313" key="3">
    <source>
        <dbReference type="Proteomes" id="UP000824246"/>
    </source>
</evidence>
<evidence type="ECO:0000256" key="1">
    <source>
        <dbReference type="SAM" id="MobiDB-lite"/>
    </source>
</evidence>
<gene>
    <name evidence="2" type="ORF">H9982_04250</name>
</gene>
<evidence type="ECO:0000313" key="2">
    <source>
        <dbReference type="EMBL" id="HIX45411.1"/>
    </source>
</evidence>
<reference evidence="2" key="2">
    <citation type="submission" date="2021-04" db="EMBL/GenBank/DDBJ databases">
        <authorList>
            <person name="Gilroy R."/>
        </authorList>
    </citation>
    <scope>NUCLEOTIDE SEQUENCE</scope>
    <source>
        <strain evidence="2">ChiHjej12B11-16260</strain>
    </source>
</reference>
<protein>
    <submittedName>
        <fullName evidence="2">Uncharacterized protein</fullName>
    </submittedName>
</protein>
<organism evidence="2 3">
    <name type="scientific">Candidatus Barnesiella excrementipullorum</name>
    <dbReference type="NCBI Taxonomy" id="2838479"/>
    <lineage>
        <taxon>Bacteria</taxon>
        <taxon>Pseudomonadati</taxon>
        <taxon>Bacteroidota</taxon>
        <taxon>Bacteroidia</taxon>
        <taxon>Bacteroidales</taxon>
        <taxon>Barnesiellaceae</taxon>
        <taxon>Barnesiella</taxon>
    </lineage>
</organism>
<accession>A0A9D1VR45</accession>
<proteinExistence type="predicted"/>
<dbReference type="AlphaFoldDB" id="A0A9D1VR45"/>